<evidence type="ECO:0000313" key="4">
    <source>
        <dbReference type="Proteomes" id="UP001243846"/>
    </source>
</evidence>
<evidence type="ECO:0000256" key="1">
    <source>
        <dbReference type="SAM" id="MobiDB-lite"/>
    </source>
</evidence>
<protein>
    <submittedName>
        <fullName evidence="3">Uncharacterized protein</fullName>
    </submittedName>
</protein>
<proteinExistence type="predicted"/>
<gene>
    <name evidence="3" type="ORF">QWZ10_16090</name>
</gene>
<dbReference type="EMBL" id="JAUFRC010000001">
    <property type="protein sequence ID" value="MDN3712888.1"/>
    <property type="molecule type" value="Genomic_DNA"/>
</dbReference>
<feature type="region of interest" description="Disordered" evidence="1">
    <location>
        <begin position="34"/>
        <end position="58"/>
    </location>
</feature>
<keyword evidence="4" id="KW-1185">Reference proteome</keyword>
<sequence length="303" mass="31308">MNTGFAKMRDRPALLARIAALFLAAVLAACAPQTAGPSGEAATLGTGWGEDRAAPARGLNLRRESNRPLGVAEIRYSASAASGRRMDGIELVPGAVGMRILRDNGRPWPMVETQTGPHLQGRSGERYQLEFTNHSATQTYEIVATVDGIDVVSGAAGNLANRGHVLRAGETIGITGYRKNAGEVAAFRFADPAQSYAAQSKAGSVANVGVIGVGVFALETPPHLRGAPPPASASAACGAGGPCAFPANAGARARAWPCGRSLTAPALSISASRSARLEAGFARPDAEVRSWRRSGDPQSRGPF</sequence>
<keyword evidence="2" id="KW-0732">Signal</keyword>
<dbReference type="PROSITE" id="PS51257">
    <property type="entry name" value="PROKAR_LIPOPROTEIN"/>
    <property type="match status" value="1"/>
</dbReference>
<name>A0ABT8D7Z0_9RHOB</name>
<feature type="chain" id="PRO_5045959079" evidence="2">
    <location>
        <begin position="36"/>
        <end position="303"/>
    </location>
</feature>
<feature type="signal peptide" evidence="2">
    <location>
        <begin position="1"/>
        <end position="35"/>
    </location>
</feature>
<organism evidence="3 4">
    <name type="scientific">Paracoccus cavernae</name>
    <dbReference type="NCBI Taxonomy" id="1571207"/>
    <lineage>
        <taxon>Bacteria</taxon>
        <taxon>Pseudomonadati</taxon>
        <taxon>Pseudomonadota</taxon>
        <taxon>Alphaproteobacteria</taxon>
        <taxon>Rhodobacterales</taxon>
        <taxon>Paracoccaceae</taxon>
        <taxon>Paracoccus</taxon>
    </lineage>
</organism>
<accession>A0ABT8D7Z0</accession>
<dbReference type="Proteomes" id="UP001243846">
    <property type="component" value="Unassembled WGS sequence"/>
</dbReference>
<evidence type="ECO:0000313" key="3">
    <source>
        <dbReference type="EMBL" id="MDN3712888.1"/>
    </source>
</evidence>
<comment type="caution">
    <text evidence="3">The sequence shown here is derived from an EMBL/GenBank/DDBJ whole genome shotgun (WGS) entry which is preliminary data.</text>
</comment>
<evidence type="ECO:0000256" key="2">
    <source>
        <dbReference type="SAM" id="SignalP"/>
    </source>
</evidence>
<reference evidence="4" key="1">
    <citation type="journal article" date="2019" name="Int. J. Syst. Evol. Microbiol.">
        <title>The Global Catalogue of Microorganisms (GCM) 10K type strain sequencing project: providing services to taxonomists for standard genome sequencing and annotation.</title>
        <authorList>
            <consortium name="The Broad Institute Genomics Platform"/>
            <consortium name="The Broad Institute Genome Sequencing Center for Infectious Disease"/>
            <person name="Wu L."/>
            <person name="Ma J."/>
        </authorList>
    </citation>
    <scope>NUCLEOTIDE SEQUENCE [LARGE SCALE GENOMIC DNA]</scope>
    <source>
        <strain evidence="4">CECT 8482</strain>
    </source>
</reference>